<evidence type="ECO:0000256" key="8">
    <source>
        <dbReference type="SAM" id="SignalP"/>
    </source>
</evidence>
<evidence type="ECO:0000256" key="5">
    <source>
        <dbReference type="ARBA" id="ARBA00022729"/>
    </source>
</evidence>
<organism evidence="9 10">
    <name type="scientific">Acidiluteibacter ferrifornacis</name>
    <dbReference type="NCBI Taxonomy" id="2692424"/>
    <lineage>
        <taxon>Bacteria</taxon>
        <taxon>Pseudomonadati</taxon>
        <taxon>Bacteroidota</taxon>
        <taxon>Flavobacteriia</taxon>
        <taxon>Flavobacteriales</taxon>
        <taxon>Cryomorphaceae</taxon>
        <taxon>Acidiluteibacter</taxon>
    </lineage>
</organism>
<keyword evidence="4" id="KW-0812">Transmembrane</keyword>
<dbReference type="Pfam" id="PF03349">
    <property type="entry name" value="Toluene_X"/>
    <property type="match status" value="1"/>
</dbReference>
<dbReference type="Gene3D" id="2.40.160.60">
    <property type="entry name" value="Outer membrane protein transport protein (OMPP1/FadL/TodX)"/>
    <property type="match status" value="1"/>
</dbReference>
<feature type="signal peptide" evidence="8">
    <location>
        <begin position="1"/>
        <end position="19"/>
    </location>
</feature>
<comment type="similarity">
    <text evidence="2">Belongs to the OmpP1/FadL family.</text>
</comment>
<evidence type="ECO:0000256" key="2">
    <source>
        <dbReference type="ARBA" id="ARBA00008163"/>
    </source>
</evidence>
<dbReference type="PANTHER" id="PTHR35093">
    <property type="entry name" value="OUTER MEMBRANE PROTEIN NMB0088-RELATED"/>
    <property type="match status" value="1"/>
</dbReference>
<dbReference type="Proteomes" id="UP000470771">
    <property type="component" value="Unassembled WGS sequence"/>
</dbReference>
<evidence type="ECO:0008006" key="11">
    <source>
        <dbReference type="Google" id="ProtNLM"/>
    </source>
</evidence>
<keyword evidence="5 8" id="KW-0732">Signal</keyword>
<dbReference type="SUPFAM" id="SSF56935">
    <property type="entry name" value="Porins"/>
    <property type="match status" value="1"/>
</dbReference>
<gene>
    <name evidence="9" type="ORF">GQN54_00765</name>
</gene>
<evidence type="ECO:0000256" key="6">
    <source>
        <dbReference type="ARBA" id="ARBA00023136"/>
    </source>
</evidence>
<comment type="caution">
    <text evidence="9">The sequence shown here is derived from an EMBL/GenBank/DDBJ whole genome shotgun (WGS) entry which is preliminary data.</text>
</comment>
<dbReference type="EMBL" id="WWNE01000003">
    <property type="protein sequence ID" value="NBG64627.1"/>
    <property type="molecule type" value="Genomic_DNA"/>
</dbReference>
<reference evidence="9 10" key="1">
    <citation type="submission" date="2019-12" db="EMBL/GenBank/DDBJ databases">
        <authorList>
            <person name="Zhao J."/>
        </authorList>
    </citation>
    <scope>NUCLEOTIDE SEQUENCE [LARGE SCALE GENOMIC DNA]</scope>
    <source>
        <strain evidence="9 10">S-15</strain>
    </source>
</reference>
<evidence type="ECO:0000313" key="9">
    <source>
        <dbReference type="EMBL" id="NBG64627.1"/>
    </source>
</evidence>
<comment type="subcellular location">
    <subcellularLocation>
        <location evidence="1">Cell outer membrane</location>
        <topology evidence="1">Multi-pass membrane protein</topology>
    </subcellularLocation>
</comment>
<evidence type="ECO:0000256" key="3">
    <source>
        <dbReference type="ARBA" id="ARBA00022452"/>
    </source>
</evidence>
<keyword evidence="6" id="KW-0472">Membrane</keyword>
<name>A0A6N9NHF7_9FLAO</name>
<keyword evidence="7" id="KW-0998">Cell outer membrane</keyword>
<feature type="chain" id="PRO_5026991876" description="Long-chain fatty acid transport protein" evidence="8">
    <location>
        <begin position="20"/>
        <end position="409"/>
    </location>
</feature>
<accession>A0A6N9NHF7</accession>
<dbReference type="GO" id="GO:0015483">
    <property type="term" value="F:long-chain fatty acid transporting porin activity"/>
    <property type="evidence" value="ECO:0007669"/>
    <property type="project" value="TreeGrafter"/>
</dbReference>
<proteinExistence type="inferred from homology"/>
<dbReference type="AlphaFoldDB" id="A0A6N9NHF7"/>
<keyword evidence="10" id="KW-1185">Reference proteome</keyword>
<evidence type="ECO:0000256" key="7">
    <source>
        <dbReference type="ARBA" id="ARBA00023237"/>
    </source>
</evidence>
<dbReference type="RefSeq" id="WP_160630989.1">
    <property type="nucleotide sequence ID" value="NZ_WWNE01000003.1"/>
</dbReference>
<dbReference type="PANTHER" id="PTHR35093:SF8">
    <property type="entry name" value="OUTER MEMBRANE PROTEIN NMB0088-RELATED"/>
    <property type="match status" value="1"/>
</dbReference>
<protein>
    <recommendedName>
        <fullName evidence="11">Long-chain fatty acid transport protein</fullName>
    </recommendedName>
</protein>
<keyword evidence="3" id="KW-1134">Transmembrane beta strand</keyword>
<dbReference type="InterPro" id="IPR005017">
    <property type="entry name" value="OMPP1/FadL/TodX"/>
</dbReference>
<dbReference type="GO" id="GO:0009279">
    <property type="term" value="C:cell outer membrane"/>
    <property type="evidence" value="ECO:0007669"/>
    <property type="project" value="UniProtKB-SubCell"/>
</dbReference>
<evidence type="ECO:0000313" key="10">
    <source>
        <dbReference type="Proteomes" id="UP000470771"/>
    </source>
</evidence>
<evidence type="ECO:0000256" key="4">
    <source>
        <dbReference type="ARBA" id="ARBA00022692"/>
    </source>
</evidence>
<evidence type="ECO:0000256" key="1">
    <source>
        <dbReference type="ARBA" id="ARBA00004571"/>
    </source>
</evidence>
<sequence>MKKTLLFPLLTSVPMLMFAGGFQVNLQGNKQTGMGHLGTALTQGASNVYFNPGSMTFLENDFSSELGASFILSEVAFQDQSTGVTERTDNPLGTPFYVYGNYKINEKLAAGLAVYTPFGSTIDWGENWSGKEQIQDIKLQAIFIQPTISYKLTEKLGFGAGLNVVLGSVELNRNIGGPVGNNNTVNLEGSTTAYGFNTGLYFQATEDLSIGLTYRSQVDVELEEGDATFDVHPAVRALGVDDTKFSATLPLPATTTLGFGYKVNDKLLVSLEGSFVQWSAYESLDFDFEDNSPALTDSENPRNYEDAVIIRVGAQYAATEKLDVRAGFYYDQSPVQDEYFSPETPNSDNLGFTTGASFEANDNFGIDVSLLFIVGTERESSYPVGTNGSFGGKYASRSFIPGIGLHYNF</sequence>